<dbReference type="OrthoDB" id="9797223at2"/>
<dbReference type="InterPro" id="IPR050313">
    <property type="entry name" value="Carb_Metab_HTH_regulators"/>
</dbReference>
<dbReference type="SMART" id="SM00420">
    <property type="entry name" value="HTH_DEOR"/>
    <property type="match status" value="1"/>
</dbReference>
<dbReference type="PROSITE" id="PS00894">
    <property type="entry name" value="HTH_DEOR_1"/>
    <property type="match status" value="1"/>
</dbReference>
<feature type="domain" description="HTH deoR-type" evidence="4">
    <location>
        <begin position="3"/>
        <end position="58"/>
    </location>
</feature>
<reference evidence="5 6" key="1">
    <citation type="submission" date="2017-01" db="EMBL/GenBank/DDBJ databases">
        <title>Genome analysis of Paenibacillus selenitrireducens ES3-24.</title>
        <authorList>
            <person name="Xu D."/>
            <person name="Yao R."/>
            <person name="Zheng S."/>
        </authorList>
    </citation>
    <scope>NUCLEOTIDE SEQUENCE [LARGE SCALE GENOMIC DNA]</scope>
    <source>
        <strain evidence="5 6">ES3-24</strain>
    </source>
</reference>
<dbReference type="Gene3D" id="1.10.10.10">
    <property type="entry name" value="Winged helix-like DNA-binding domain superfamily/Winged helix DNA-binding domain"/>
    <property type="match status" value="1"/>
</dbReference>
<dbReference type="AlphaFoldDB" id="A0A1T2XMJ3"/>
<dbReference type="SUPFAM" id="SSF100950">
    <property type="entry name" value="NagB/RpiA/CoA transferase-like"/>
    <property type="match status" value="1"/>
</dbReference>
<organism evidence="5 6">
    <name type="scientific">Paenibacillus selenitireducens</name>
    <dbReference type="NCBI Taxonomy" id="1324314"/>
    <lineage>
        <taxon>Bacteria</taxon>
        <taxon>Bacillati</taxon>
        <taxon>Bacillota</taxon>
        <taxon>Bacilli</taxon>
        <taxon>Bacillales</taxon>
        <taxon>Paenibacillaceae</taxon>
        <taxon>Paenibacillus</taxon>
    </lineage>
</organism>
<dbReference type="InterPro" id="IPR036388">
    <property type="entry name" value="WH-like_DNA-bd_sf"/>
</dbReference>
<keyword evidence="1" id="KW-0805">Transcription regulation</keyword>
<keyword evidence="2" id="KW-0238">DNA-binding</keyword>
<dbReference type="PANTHER" id="PTHR30363:SF44">
    <property type="entry name" value="AGA OPERON TRANSCRIPTIONAL REPRESSOR-RELATED"/>
    <property type="match status" value="1"/>
</dbReference>
<keyword evidence="3" id="KW-0804">Transcription</keyword>
<evidence type="ECO:0000313" key="6">
    <source>
        <dbReference type="Proteomes" id="UP000190188"/>
    </source>
</evidence>
<evidence type="ECO:0000259" key="4">
    <source>
        <dbReference type="PROSITE" id="PS51000"/>
    </source>
</evidence>
<dbReference type="Pfam" id="PF08220">
    <property type="entry name" value="HTH_DeoR"/>
    <property type="match status" value="1"/>
</dbReference>
<dbReference type="InterPro" id="IPR001034">
    <property type="entry name" value="DeoR_HTH"/>
</dbReference>
<evidence type="ECO:0000256" key="1">
    <source>
        <dbReference type="ARBA" id="ARBA00023015"/>
    </source>
</evidence>
<protein>
    <recommendedName>
        <fullName evidence="4">HTH deoR-type domain-containing protein</fullName>
    </recommendedName>
</protein>
<evidence type="ECO:0000256" key="2">
    <source>
        <dbReference type="ARBA" id="ARBA00023125"/>
    </source>
</evidence>
<gene>
    <name evidence="5" type="ORF">BVG16_01480</name>
</gene>
<sequence length="251" mass="28075">MLSFERQQQILDILKEHKCVHVDFLCKKLFASGATIRRDLSEMHEKGLITRVRGGAALIEGTNQDAPLLVRSNENRAKKEYIAQLALRYVHDSATIFMDSSSTVTFLADKLEGFRDLSIVTNGIATMNSLNEYTTAKVFSSGGLIRNNSSFVGQIAMDSIYNFRADMFFFSCCGLSIEGGCTEADEDNAAIKKQMWKNAKKRILLCDSTKVNHDFFCKVCDIQDMDVILMDQPQDQSSIEDLIGTGIIVNK</sequence>
<dbReference type="GO" id="GO:0003700">
    <property type="term" value="F:DNA-binding transcription factor activity"/>
    <property type="evidence" value="ECO:0007669"/>
    <property type="project" value="InterPro"/>
</dbReference>
<accession>A0A1T2XMJ3</accession>
<proteinExistence type="predicted"/>
<evidence type="ECO:0000256" key="3">
    <source>
        <dbReference type="ARBA" id="ARBA00023163"/>
    </source>
</evidence>
<evidence type="ECO:0000313" key="5">
    <source>
        <dbReference type="EMBL" id="OPA81042.1"/>
    </source>
</evidence>
<dbReference type="Pfam" id="PF00455">
    <property type="entry name" value="DeoRC"/>
    <property type="match status" value="1"/>
</dbReference>
<comment type="caution">
    <text evidence="5">The sequence shown here is derived from an EMBL/GenBank/DDBJ whole genome shotgun (WGS) entry which is preliminary data.</text>
</comment>
<dbReference type="InterPro" id="IPR036390">
    <property type="entry name" value="WH_DNA-bd_sf"/>
</dbReference>
<dbReference type="PANTHER" id="PTHR30363">
    <property type="entry name" value="HTH-TYPE TRANSCRIPTIONAL REGULATOR SRLR-RELATED"/>
    <property type="match status" value="1"/>
</dbReference>
<dbReference type="SMART" id="SM01134">
    <property type="entry name" value="DeoRC"/>
    <property type="match status" value="1"/>
</dbReference>
<name>A0A1T2XMJ3_9BACL</name>
<dbReference type="RefSeq" id="WP_078496767.1">
    <property type="nucleotide sequence ID" value="NZ_MSZX01000001.1"/>
</dbReference>
<dbReference type="SUPFAM" id="SSF46785">
    <property type="entry name" value="Winged helix' DNA-binding domain"/>
    <property type="match status" value="1"/>
</dbReference>
<dbReference type="STRING" id="1324314.BVG16_01480"/>
<dbReference type="PROSITE" id="PS51000">
    <property type="entry name" value="HTH_DEOR_2"/>
    <property type="match status" value="1"/>
</dbReference>
<dbReference type="InterPro" id="IPR018356">
    <property type="entry name" value="Tscrpt_reg_HTH_DeoR_CS"/>
</dbReference>
<dbReference type="InterPro" id="IPR037171">
    <property type="entry name" value="NagB/RpiA_transferase-like"/>
</dbReference>
<dbReference type="PRINTS" id="PR00037">
    <property type="entry name" value="HTHLACR"/>
</dbReference>
<dbReference type="InterPro" id="IPR014036">
    <property type="entry name" value="DeoR-like_C"/>
</dbReference>
<dbReference type="EMBL" id="MSZX01000001">
    <property type="protein sequence ID" value="OPA81042.1"/>
    <property type="molecule type" value="Genomic_DNA"/>
</dbReference>
<keyword evidence="6" id="KW-1185">Reference proteome</keyword>
<dbReference type="Gene3D" id="3.40.50.1360">
    <property type="match status" value="1"/>
</dbReference>
<dbReference type="Proteomes" id="UP000190188">
    <property type="component" value="Unassembled WGS sequence"/>
</dbReference>
<dbReference type="GO" id="GO:0003677">
    <property type="term" value="F:DNA binding"/>
    <property type="evidence" value="ECO:0007669"/>
    <property type="project" value="UniProtKB-KW"/>
</dbReference>